<feature type="region of interest" description="Disordered" evidence="1">
    <location>
        <begin position="1"/>
        <end position="21"/>
    </location>
</feature>
<accession>L7FFC2</accession>
<reference evidence="2 3" key="1">
    <citation type="journal article" date="2011" name="Plasmid">
        <title>Streptomyces turgidiscabies Car8 contains a modular pathogenicity island that shares virulence genes with other actinobacterial plant pathogens.</title>
        <authorList>
            <person name="Huguet-Tapia J.C."/>
            <person name="Badger J.H."/>
            <person name="Loria R."/>
            <person name="Pettis G.S."/>
        </authorList>
    </citation>
    <scope>NUCLEOTIDE SEQUENCE [LARGE SCALE GENOMIC DNA]</scope>
    <source>
        <strain evidence="2 3">Car8</strain>
    </source>
</reference>
<dbReference type="EMBL" id="AEJB01000114">
    <property type="protein sequence ID" value="ELP70002.1"/>
    <property type="molecule type" value="Genomic_DNA"/>
</dbReference>
<sequence length="59" mass="6783">MRLGRRKNLGDPFRARGDLRRRRRGATELGHQLLALRAQFRGYVAAMVGWDPEIIPGPR</sequence>
<dbReference type="AlphaFoldDB" id="L7FFC2"/>
<protein>
    <submittedName>
        <fullName evidence="2">Uncharacterized protein</fullName>
    </submittedName>
</protein>
<evidence type="ECO:0000256" key="1">
    <source>
        <dbReference type="SAM" id="MobiDB-lite"/>
    </source>
</evidence>
<comment type="caution">
    <text evidence="2">The sequence shown here is derived from an EMBL/GenBank/DDBJ whole genome shotgun (WGS) entry which is preliminary data.</text>
</comment>
<proteinExistence type="predicted"/>
<dbReference type="Proteomes" id="UP000010931">
    <property type="component" value="Unassembled WGS sequence"/>
</dbReference>
<organism evidence="2 3">
    <name type="scientific">Streptomyces turgidiscabies (strain Car8)</name>
    <dbReference type="NCBI Taxonomy" id="698760"/>
    <lineage>
        <taxon>Bacteria</taxon>
        <taxon>Bacillati</taxon>
        <taxon>Actinomycetota</taxon>
        <taxon>Actinomycetes</taxon>
        <taxon>Kitasatosporales</taxon>
        <taxon>Streptomycetaceae</taxon>
        <taxon>Streptomyces</taxon>
    </lineage>
</organism>
<evidence type="ECO:0000313" key="2">
    <source>
        <dbReference type="EMBL" id="ELP70002.1"/>
    </source>
</evidence>
<keyword evidence="3" id="KW-1185">Reference proteome</keyword>
<evidence type="ECO:0000313" key="3">
    <source>
        <dbReference type="Proteomes" id="UP000010931"/>
    </source>
</evidence>
<gene>
    <name evidence="2" type="ORF">STRTUCAR8_07117</name>
</gene>
<name>L7FFC2_STRT8</name>